<dbReference type="SUPFAM" id="SSF52058">
    <property type="entry name" value="L domain-like"/>
    <property type="match status" value="1"/>
</dbReference>
<evidence type="ECO:0000313" key="10">
    <source>
        <dbReference type="Proteomes" id="UP000434276"/>
    </source>
</evidence>
<dbReference type="FunFam" id="3.80.10.10:FF:000845">
    <property type="entry name" value="Disease resistance protein (TIR-NBS-LRR class)"/>
    <property type="match status" value="1"/>
</dbReference>
<dbReference type="InterPro" id="IPR027417">
    <property type="entry name" value="P-loop_NTPase"/>
</dbReference>
<evidence type="ECO:0000256" key="4">
    <source>
        <dbReference type="ARBA" id="ARBA00022801"/>
    </source>
</evidence>
<dbReference type="FunFam" id="3.40.50.300:FF:001002">
    <property type="entry name" value="Disease resistance protein (TIR-NBS-LRR class)"/>
    <property type="match status" value="1"/>
</dbReference>
<dbReference type="GO" id="GO:0043531">
    <property type="term" value="F:ADP binding"/>
    <property type="evidence" value="ECO:0007669"/>
    <property type="project" value="InterPro"/>
</dbReference>
<keyword evidence="2" id="KW-0433">Leucine-rich repeat</keyword>
<reference evidence="9 10" key="1">
    <citation type="submission" date="2019-12" db="EMBL/GenBank/DDBJ databases">
        <authorList>
            <person name="Jiao W.-B."/>
            <person name="Schneeberger K."/>
        </authorList>
    </citation>
    <scope>NUCLEOTIDE SEQUENCE [LARGE SCALE GENOMIC DNA]</scope>
    <source>
        <strain evidence="10">cv. C24</strain>
    </source>
</reference>
<dbReference type="SMART" id="SM00255">
    <property type="entry name" value="TIR"/>
    <property type="match status" value="1"/>
</dbReference>
<dbReference type="EMBL" id="CACSHJ010000089">
    <property type="protein sequence ID" value="CAA0381254.1"/>
    <property type="molecule type" value="Genomic_DNA"/>
</dbReference>
<dbReference type="InterPro" id="IPR042197">
    <property type="entry name" value="Apaf_helical"/>
</dbReference>
<dbReference type="Gene3D" id="3.40.50.10140">
    <property type="entry name" value="Toll/interleukin-1 receptor homology (TIR) domain"/>
    <property type="match status" value="1"/>
</dbReference>
<dbReference type="EC" id="3.2.2.6" evidence="1"/>
<dbReference type="Pfam" id="PF23282">
    <property type="entry name" value="WHD_ROQ1"/>
    <property type="match status" value="1"/>
</dbReference>
<dbReference type="Pfam" id="PF01582">
    <property type="entry name" value="TIR"/>
    <property type="match status" value="1"/>
</dbReference>
<accession>A0A5S9X8W4</accession>
<dbReference type="InterPro" id="IPR003593">
    <property type="entry name" value="AAA+_ATPase"/>
</dbReference>
<evidence type="ECO:0000256" key="6">
    <source>
        <dbReference type="ARBA" id="ARBA00023027"/>
    </source>
</evidence>
<keyword evidence="6" id="KW-0520">NAD</keyword>
<dbReference type="PANTHER" id="PTHR11017:SF333">
    <property type="entry name" value="ADP-RIBOSYL CYCLASE_CYCLIC ADP-RIBOSE HYDROLASE-RELATED"/>
    <property type="match status" value="1"/>
</dbReference>
<dbReference type="Gene3D" id="3.80.10.10">
    <property type="entry name" value="Ribonuclease Inhibitor"/>
    <property type="match status" value="3"/>
</dbReference>
<dbReference type="ExpressionAtlas" id="A0A5S9X8W4">
    <property type="expression patterns" value="baseline and differential"/>
</dbReference>
<dbReference type="GO" id="GO:0006952">
    <property type="term" value="P:defense response"/>
    <property type="evidence" value="ECO:0007669"/>
    <property type="project" value="UniProtKB-KW"/>
</dbReference>
<comment type="catalytic activity">
    <reaction evidence="7">
        <text>NAD(+) + H2O = ADP-D-ribose + nicotinamide + H(+)</text>
        <dbReference type="Rhea" id="RHEA:16301"/>
        <dbReference type="ChEBI" id="CHEBI:15377"/>
        <dbReference type="ChEBI" id="CHEBI:15378"/>
        <dbReference type="ChEBI" id="CHEBI:17154"/>
        <dbReference type="ChEBI" id="CHEBI:57540"/>
        <dbReference type="ChEBI" id="CHEBI:57967"/>
        <dbReference type="EC" id="3.2.2.6"/>
    </reaction>
    <physiologicalReaction direction="left-to-right" evidence="7">
        <dbReference type="Rhea" id="RHEA:16302"/>
    </physiologicalReaction>
</comment>
<dbReference type="InterPro" id="IPR044974">
    <property type="entry name" value="Disease_R_plants"/>
</dbReference>
<evidence type="ECO:0000313" key="9">
    <source>
        <dbReference type="EMBL" id="CAA0381254.1"/>
    </source>
</evidence>
<evidence type="ECO:0000259" key="8">
    <source>
        <dbReference type="PROSITE" id="PS50104"/>
    </source>
</evidence>
<proteinExistence type="predicted"/>
<dbReference type="Gene3D" id="1.10.8.430">
    <property type="entry name" value="Helical domain of apoptotic protease-activating factors"/>
    <property type="match status" value="1"/>
</dbReference>
<dbReference type="Proteomes" id="UP000434276">
    <property type="component" value="Unassembled WGS sequence"/>
</dbReference>
<dbReference type="InterPro" id="IPR032675">
    <property type="entry name" value="LRR_dom_sf"/>
</dbReference>
<keyword evidence="5" id="KW-0611">Plant defense</keyword>
<evidence type="ECO:0000256" key="7">
    <source>
        <dbReference type="ARBA" id="ARBA00047304"/>
    </source>
</evidence>
<dbReference type="SMART" id="SM00382">
    <property type="entry name" value="AAA"/>
    <property type="match status" value="1"/>
</dbReference>
<dbReference type="InterPro" id="IPR035897">
    <property type="entry name" value="Toll_tir_struct_dom_sf"/>
</dbReference>
<dbReference type="InterPro" id="IPR045344">
    <property type="entry name" value="C-JID"/>
</dbReference>
<protein>
    <recommendedName>
        <fullName evidence="1">ADP-ribosyl cyclase/cyclic ADP-ribose hydrolase</fullName>
        <ecNumber evidence="1">3.2.2.6</ecNumber>
    </recommendedName>
</protein>
<name>A0A5S9X8W4_ARATH</name>
<feature type="domain" description="TIR" evidence="8">
    <location>
        <begin position="13"/>
        <end position="177"/>
    </location>
</feature>
<dbReference type="GO" id="GO:0007165">
    <property type="term" value="P:signal transduction"/>
    <property type="evidence" value="ECO:0007669"/>
    <property type="project" value="InterPro"/>
</dbReference>
<dbReference type="SUPFAM" id="SSF52540">
    <property type="entry name" value="P-loop containing nucleoside triphosphate hydrolases"/>
    <property type="match status" value="1"/>
</dbReference>
<dbReference type="AlphaFoldDB" id="A0A5S9X8W4"/>
<dbReference type="FunFam" id="1.10.8.430:FF:000002">
    <property type="entry name" value="Disease resistance protein (TIR-NBS-LRR class)"/>
    <property type="match status" value="1"/>
</dbReference>
<dbReference type="FunFam" id="3.40.50.10140:FF:000007">
    <property type="entry name" value="Disease resistance protein (TIR-NBS-LRR class)"/>
    <property type="match status" value="1"/>
</dbReference>
<dbReference type="PANTHER" id="PTHR11017">
    <property type="entry name" value="LEUCINE-RICH REPEAT-CONTAINING PROTEIN"/>
    <property type="match status" value="1"/>
</dbReference>
<dbReference type="SUPFAM" id="SSF52200">
    <property type="entry name" value="Toll/Interleukin receptor TIR domain"/>
    <property type="match status" value="1"/>
</dbReference>
<gene>
    <name evidence="9" type="ORF">C24_LOCUS11508</name>
</gene>
<evidence type="ECO:0000256" key="3">
    <source>
        <dbReference type="ARBA" id="ARBA00022737"/>
    </source>
</evidence>
<dbReference type="Pfam" id="PF20160">
    <property type="entry name" value="C-JID"/>
    <property type="match status" value="1"/>
</dbReference>
<dbReference type="InterPro" id="IPR058192">
    <property type="entry name" value="WHD_ROQ1-like"/>
</dbReference>
<sequence length="1086" mass="121565">MSSISSSSLRRNWKHDVFPSFHGADVRKSFLSHILKELRNKGIDSFNDNGIVRGEFIGPALVEAIKGSRIAILLLSKRYASSSWCLDELAEIMKCKEESGQTVLAIFYEVDPTDVKKQTGGFGEVFTETCEGKTAEDIEKWSQALAKVATIAGYHSSNWFTETEMIEDIATDVSKLLIDSTPSRDFDGFIGMRSHMEKIEPLLRLESDEVRMIGIWGPPGIGKTTIARCLFNQLTKPGNNFQHSVFMANIRTAYTIPVCSDDYTAKVDLQQKFLTQIINSDIKVTHLGVAHQRLKDKKVLVVLDDVHRPLQLQAMAKDTLWFGPGSLIIITTQDQNLLKAHGINHIYKVGVPTQSLQIFCMYAFEQNSPKDGFEKLAWEVTVLAGQLPLALRVIGSYFRGKCKKKWKNALPELRSRLDGDIASALKFSYDALCEKDKSLFLHLTCYFNFGRVENIEIYLLKTFPNLTQGMENLVDKSLISIVSGYLEINSMLIQLGREIVLRKYGGSEPSIREPGKRQFLVDDRDVCEVLTDDAGGKSVIGISLSLSKIEKEEIYIGERAFEKMTNLQFLRIGGDCSRVYFPPSFNYLSRRLILLAWDQFPMTCLPSNYNPQSLVVLSMLESKLKKLWDGNKPLRNLKIMTLGATDLKELPDLSSATNLETLDLRDCSGLLKLPDLPIATSLKTLHLDRCSSLVELPSSLGNASNLMTLSLNYCSSLVELSIVGNATNLTDLFLQGCSSLVELPSSIGNATNLKKLVLKDCSNLVELPFSIGNLHKLLKLIMEGCSKLEVLPTNINLESLEELYLQNCSLLKTFPEISTNIKLLHLTRTAVEEVPLGIRSWSRLEELHMSYCENLKDSPHALDSITDLHLTDTEIQELGPWIKGFSRLRRLLLNGSQKLVSLPQLPDSLLFLDAENCGSLERLDGSFCNPDISLNFYNCFKLNKEAKDFIIQASNRPIAVVPGGEVPAYFSDRATGSTVTVKLNERPPHKPLRFKACVMLVDNVDNPPCGGTYSMYLQCKIMDKQNGVIVPCLRPGFLHLPCAVTFVGHLYTFNLEVDVTSNELCFELTVYCKEWDVKECGVLQLS</sequence>
<keyword evidence="3" id="KW-0677">Repeat</keyword>
<dbReference type="Pfam" id="PF00931">
    <property type="entry name" value="NB-ARC"/>
    <property type="match status" value="1"/>
</dbReference>
<dbReference type="InterPro" id="IPR000157">
    <property type="entry name" value="TIR_dom"/>
</dbReference>
<dbReference type="PROSITE" id="PS50104">
    <property type="entry name" value="TIR"/>
    <property type="match status" value="1"/>
</dbReference>
<keyword evidence="4" id="KW-0378">Hydrolase</keyword>
<evidence type="ECO:0000256" key="2">
    <source>
        <dbReference type="ARBA" id="ARBA00022614"/>
    </source>
</evidence>
<dbReference type="Gene3D" id="3.40.50.300">
    <property type="entry name" value="P-loop containing nucleotide triphosphate hydrolases"/>
    <property type="match status" value="1"/>
</dbReference>
<dbReference type="OrthoDB" id="2018313at2759"/>
<dbReference type="GO" id="GO:0061809">
    <property type="term" value="F:NAD+ nucleosidase activity, cyclic ADP-ribose generating"/>
    <property type="evidence" value="ECO:0007669"/>
    <property type="project" value="UniProtKB-EC"/>
</dbReference>
<evidence type="ECO:0000256" key="1">
    <source>
        <dbReference type="ARBA" id="ARBA00011982"/>
    </source>
</evidence>
<evidence type="ECO:0000256" key="5">
    <source>
        <dbReference type="ARBA" id="ARBA00022821"/>
    </source>
</evidence>
<dbReference type="InterPro" id="IPR002182">
    <property type="entry name" value="NB-ARC"/>
</dbReference>
<dbReference type="PRINTS" id="PR00364">
    <property type="entry name" value="DISEASERSIST"/>
</dbReference>
<organism evidence="9 10">
    <name type="scientific">Arabidopsis thaliana</name>
    <name type="common">Mouse-ear cress</name>
    <dbReference type="NCBI Taxonomy" id="3702"/>
    <lineage>
        <taxon>Eukaryota</taxon>
        <taxon>Viridiplantae</taxon>
        <taxon>Streptophyta</taxon>
        <taxon>Embryophyta</taxon>
        <taxon>Tracheophyta</taxon>
        <taxon>Spermatophyta</taxon>
        <taxon>Magnoliopsida</taxon>
        <taxon>eudicotyledons</taxon>
        <taxon>Gunneridae</taxon>
        <taxon>Pentapetalae</taxon>
        <taxon>rosids</taxon>
        <taxon>malvids</taxon>
        <taxon>Brassicales</taxon>
        <taxon>Brassicaceae</taxon>
        <taxon>Camelineae</taxon>
        <taxon>Arabidopsis</taxon>
    </lineage>
</organism>